<dbReference type="InterPro" id="IPR010730">
    <property type="entry name" value="HET"/>
</dbReference>
<dbReference type="AlphaFoldDB" id="A0A6A6HPV9"/>
<reference evidence="2" key="1">
    <citation type="journal article" date="2020" name="Stud. Mycol.">
        <title>101 Dothideomycetes genomes: a test case for predicting lifestyles and emergence of pathogens.</title>
        <authorList>
            <person name="Haridas S."/>
            <person name="Albert R."/>
            <person name="Binder M."/>
            <person name="Bloem J."/>
            <person name="Labutti K."/>
            <person name="Salamov A."/>
            <person name="Andreopoulos B."/>
            <person name="Baker S."/>
            <person name="Barry K."/>
            <person name="Bills G."/>
            <person name="Bluhm B."/>
            <person name="Cannon C."/>
            <person name="Castanera R."/>
            <person name="Culley D."/>
            <person name="Daum C."/>
            <person name="Ezra D."/>
            <person name="Gonzalez J."/>
            <person name="Henrissat B."/>
            <person name="Kuo A."/>
            <person name="Liang C."/>
            <person name="Lipzen A."/>
            <person name="Lutzoni F."/>
            <person name="Magnuson J."/>
            <person name="Mondo S."/>
            <person name="Nolan M."/>
            <person name="Ohm R."/>
            <person name="Pangilinan J."/>
            <person name="Park H.-J."/>
            <person name="Ramirez L."/>
            <person name="Alfaro M."/>
            <person name="Sun H."/>
            <person name="Tritt A."/>
            <person name="Yoshinaga Y."/>
            <person name="Zwiers L.-H."/>
            <person name="Turgeon B."/>
            <person name="Goodwin S."/>
            <person name="Spatafora J."/>
            <person name="Crous P."/>
            <person name="Grigoriev I."/>
        </authorList>
    </citation>
    <scope>NUCLEOTIDE SEQUENCE</scope>
    <source>
        <strain evidence="2">Tuck. ex Michener</strain>
    </source>
</reference>
<dbReference type="PANTHER" id="PTHR24148">
    <property type="entry name" value="ANKYRIN REPEAT DOMAIN-CONTAINING PROTEIN 39 HOMOLOG-RELATED"/>
    <property type="match status" value="1"/>
</dbReference>
<accession>A0A6A6HPV9</accession>
<evidence type="ECO:0000313" key="3">
    <source>
        <dbReference type="Proteomes" id="UP000800092"/>
    </source>
</evidence>
<dbReference type="EMBL" id="ML991771">
    <property type="protein sequence ID" value="KAF2239889.1"/>
    <property type="molecule type" value="Genomic_DNA"/>
</dbReference>
<dbReference type="InterPro" id="IPR052895">
    <property type="entry name" value="HetReg/Transcr_Mod"/>
</dbReference>
<keyword evidence="3" id="KW-1185">Reference proteome</keyword>
<proteinExistence type="predicted"/>
<organism evidence="2 3">
    <name type="scientific">Viridothelium virens</name>
    <name type="common">Speckled blister lichen</name>
    <name type="synonym">Trypethelium virens</name>
    <dbReference type="NCBI Taxonomy" id="1048519"/>
    <lineage>
        <taxon>Eukaryota</taxon>
        <taxon>Fungi</taxon>
        <taxon>Dikarya</taxon>
        <taxon>Ascomycota</taxon>
        <taxon>Pezizomycotina</taxon>
        <taxon>Dothideomycetes</taxon>
        <taxon>Dothideomycetes incertae sedis</taxon>
        <taxon>Trypetheliales</taxon>
        <taxon>Trypetheliaceae</taxon>
        <taxon>Viridothelium</taxon>
    </lineage>
</organism>
<dbReference type="Pfam" id="PF06985">
    <property type="entry name" value="HET"/>
    <property type="match status" value="1"/>
</dbReference>
<dbReference type="PANTHER" id="PTHR24148:SF64">
    <property type="entry name" value="HETEROKARYON INCOMPATIBILITY DOMAIN-CONTAINING PROTEIN"/>
    <property type="match status" value="1"/>
</dbReference>
<sequence length="435" mass="49668">MAKVYGTARQVVVWLGPESTDSRLALELTSWFDRWYRQTLDENGHSQLLKESLGLWRKNLSLRQPVMHLFQRPWFSRLWVLQEVAFARDIVAYCGRLQISFKTLIFFGGCLRDVMERDGTADYSVIRALTPVHIMDTALSEPSHQHLMPLIMVSSFQDTSNPRDKVYAVLNRFKPSSSELPKERPLLQPDYSLSLSQVFLKTARAFIEYDQCLDLLSLAQYSQGTAPTVDNELPSWVPVWSRPAAFSPTYQDTVAVRLRACIESNHSLPFPFPIHLMAANPEMRVSELRFSAGLNWSSVLEPRFLDNGRILSLRGVRVDSVTSIAPSLIGDVITRGGRPFYDSLRNWVMKCKLLCKSTQSSSTQQNPMSEAFWQSCLLYQVIFQSKGWTLTNFPKINESIAAATNIPPRNVEEEDQLTNSLSNLCRHFLIELRHS</sequence>
<dbReference type="OrthoDB" id="3553147at2759"/>
<feature type="domain" description="Heterokaryon incompatibility" evidence="1">
    <location>
        <begin position="1"/>
        <end position="83"/>
    </location>
</feature>
<dbReference type="Proteomes" id="UP000800092">
    <property type="component" value="Unassembled WGS sequence"/>
</dbReference>
<protein>
    <recommendedName>
        <fullName evidence="1">Heterokaryon incompatibility domain-containing protein</fullName>
    </recommendedName>
</protein>
<gene>
    <name evidence="2" type="ORF">EV356DRAFT_562657</name>
</gene>
<name>A0A6A6HPV9_VIRVR</name>
<evidence type="ECO:0000259" key="1">
    <source>
        <dbReference type="Pfam" id="PF06985"/>
    </source>
</evidence>
<evidence type="ECO:0000313" key="2">
    <source>
        <dbReference type="EMBL" id="KAF2239889.1"/>
    </source>
</evidence>